<evidence type="ECO:0000256" key="6">
    <source>
        <dbReference type="ARBA" id="ARBA00022898"/>
    </source>
</evidence>
<comment type="subunit">
    <text evidence="3">Homodimer.</text>
</comment>
<dbReference type="GeneID" id="92277633"/>
<keyword evidence="5 7" id="KW-0808">Transferase</keyword>
<dbReference type="EC" id="2.6.1.-" evidence="7"/>
<dbReference type="OrthoDB" id="9766445at2"/>
<dbReference type="Proteomes" id="UP000179588">
    <property type="component" value="Unassembled WGS sequence"/>
</dbReference>
<evidence type="ECO:0000256" key="4">
    <source>
        <dbReference type="ARBA" id="ARBA00022576"/>
    </source>
</evidence>
<evidence type="ECO:0000313" key="11">
    <source>
        <dbReference type="Proteomes" id="UP000179588"/>
    </source>
</evidence>
<dbReference type="Pfam" id="PF00155">
    <property type="entry name" value="Aminotran_1_2"/>
    <property type="match status" value="1"/>
</dbReference>
<gene>
    <name evidence="10" type="ORF">A3Q29_17350</name>
    <name evidence="9" type="ORF">RG298_002819</name>
</gene>
<evidence type="ECO:0000256" key="5">
    <source>
        <dbReference type="ARBA" id="ARBA00022679"/>
    </source>
</evidence>
<dbReference type="CDD" id="cd00609">
    <property type="entry name" value="AAT_like"/>
    <property type="match status" value="1"/>
</dbReference>
<evidence type="ECO:0000259" key="8">
    <source>
        <dbReference type="Pfam" id="PF00155"/>
    </source>
</evidence>
<dbReference type="EMBL" id="ABMABF030000009">
    <property type="protein sequence ID" value="EMJ5135071.1"/>
    <property type="molecule type" value="Genomic_DNA"/>
</dbReference>
<dbReference type="EMBL" id="LVIE01000124">
    <property type="protein sequence ID" value="OHT24429.1"/>
    <property type="molecule type" value="Genomic_DNA"/>
</dbReference>
<dbReference type="InterPro" id="IPR004838">
    <property type="entry name" value="NHTrfase_class1_PyrdxlP-BS"/>
</dbReference>
<proteinExistence type="inferred from homology"/>
<dbReference type="FunFam" id="3.40.640.10:FF:000015">
    <property type="entry name" value="Aspartate aminotransferase"/>
    <property type="match status" value="1"/>
</dbReference>
<dbReference type="FunFam" id="3.90.1150.10:FF:000001">
    <property type="entry name" value="Aspartate aminotransferase"/>
    <property type="match status" value="1"/>
</dbReference>
<dbReference type="GO" id="GO:0005829">
    <property type="term" value="C:cytosol"/>
    <property type="evidence" value="ECO:0007669"/>
    <property type="project" value="TreeGrafter"/>
</dbReference>
<dbReference type="GO" id="GO:0030170">
    <property type="term" value="F:pyridoxal phosphate binding"/>
    <property type="evidence" value="ECO:0007669"/>
    <property type="project" value="InterPro"/>
</dbReference>
<dbReference type="Gene3D" id="3.90.1150.10">
    <property type="entry name" value="Aspartate Aminotransferase, domain 1"/>
    <property type="match status" value="1"/>
</dbReference>
<name>A0A1S1HPW6_PROST</name>
<evidence type="ECO:0000256" key="2">
    <source>
        <dbReference type="ARBA" id="ARBA00007441"/>
    </source>
</evidence>
<dbReference type="GO" id="GO:0042802">
    <property type="term" value="F:identical protein binding"/>
    <property type="evidence" value="ECO:0007669"/>
    <property type="project" value="TreeGrafter"/>
</dbReference>
<organism evidence="10 11">
    <name type="scientific">Providencia stuartii</name>
    <dbReference type="NCBI Taxonomy" id="588"/>
    <lineage>
        <taxon>Bacteria</taxon>
        <taxon>Pseudomonadati</taxon>
        <taxon>Pseudomonadota</taxon>
        <taxon>Gammaproteobacteria</taxon>
        <taxon>Enterobacterales</taxon>
        <taxon>Morganellaceae</taxon>
        <taxon>Providencia</taxon>
    </lineage>
</organism>
<dbReference type="PANTHER" id="PTHR11879:SF37">
    <property type="entry name" value="AROMATIC-AMINO-ACID AMINOTRANSFERASE"/>
    <property type="match status" value="1"/>
</dbReference>
<dbReference type="Gene3D" id="3.40.640.10">
    <property type="entry name" value="Type I PLP-dependent aspartate aminotransferase-like (Major domain)"/>
    <property type="match status" value="1"/>
</dbReference>
<protein>
    <recommendedName>
        <fullName evidence="7">Aminotransferase</fullName>
        <ecNumber evidence="7">2.6.1.-</ecNumber>
    </recommendedName>
</protein>
<comment type="cofactor">
    <cofactor evidence="1 7">
        <name>pyridoxal 5'-phosphate</name>
        <dbReference type="ChEBI" id="CHEBI:597326"/>
    </cofactor>
</comment>
<dbReference type="PRINTS" id="PR00799">
    <property type="entry name" value="TRANSAMINASE"/>
</dbReference>
<keyword evidence="6" id="KW-0663">Pyridoxal phosphate</keyword>
<keyword evidence="11" id="KW-1185">Reference proteome</keyword>
<comment type="caution">
    <text evidence="10">The sequence shown here is derived from an EMBL/GenBank/DDBJ whole genome shotgun (WGS) entry which is preliminary data.</text>
</comment>
<comment type="similarity">
    <text evidence="2 7">Belongs to the class-I pyridoxal-phosphate-dependent aminotransferase family.</text>
</comment>
<dbReference type="PANTHER" id="PTHR11879">
    <property type="entry name" value="ASPARTATE AMINOTRANSFERASE"/>
    <property type="match status" value="1"/>
</dbReference>
<feature type="domain" description="Aminotransferase class I/classII large" evidence="8">
    <location>
        <begin position="27"/>
        <end position="393"/>
    </location>
</feature>
<dbReference type="InterPro" id="IPR015424">
    <property type="entry name" value="PyrdxlP-dep_Trfase"/>
</dbReference>
<dbReference type="InterPro" id="IPR015422">
    <property type="entry name" value="PyrdxlP-dep_Trfase_small"/>
</dbReference>
<dbReference type="RefSeq" id="WP_070927205.1">
    <property type="nucleotide sequence ID" value="NZ_CANMXG010000009.1"/>
</dbReference>
<reference evidence="10 11" key="1">
    <citation type="submission" date="2016-03" db="EMBL/GenBank/DDBJ databases">
        <title>Genome sequence of Providencia stuartii strain, isolated from the salivary glands of larval Lucilia sericata.</title>
        <authorList>
            <person name="Yuan Y."/>
            <person name="Zhang Y."/>
            <person name="Fu S."/>
            <person name="Crippen T.L."/>
            <person name="Visi D."/>
            <person name="Benbow M.E."/>
            <person name="Allen M."/>
            <person name="Tomberlin J.K."/>
            <person name="Sze S.-H."/>
            <person name="Tarone A.M."/>
        </authorList>
    </citation>
    <scope>NUCLEOTIDE SEQUENCE [LARGE SCALE GENOMIC DNA]</scope>
    <source>
        <strain evidence="10 11">Crippen</strain>
    </source>
</reference>
<evidence type="ECO:0000256" key="1">
    <source>
        <dbReference type="ARBA" id="ARBA00001933"/>
    </source>
</evidence>
<dbReference type="PROSITE" id="PS00105">
    <property type="entry name" value="AA_TRANSFER_CLASS_1"/>
    <property type="match status" value="1"/>
</dbReference>
<dbReference type="GO" id="GO:0033585">
    <property type="term" value="P:L-phenylalanine biosynthetic process from chorismate via phenylpyruvate"/>
    <property type="evidence" value="ECO:0007669"/>
    <property type="project" value="TreeGrafter"/>
</dbReference>
<evidence type="ECO:0000313" key="10">
    <source>
        <dbReference type="EMBL" id="OHT24429.1"/>
    </source>
</evidence>
<dbReference type="InterPro" id="IPR004839">
    <property type="entry name" value="Aminotransferase_I/II_large"/>
</dbReference>
<accession>A0A1S1HPW6</accession>
<keyword evidence="4 7" id="KW-0032">Aminotransferase</keyword>
<dbReference type="InterPro" id="IPR000796">
    <property type="entry name" value="Asp_trans"/>
</dbReference>
<evidence type="ECO:0000256" key="3">
    <source>
        <dbReference type="ARBA" id="ARBA00011738"/>
    </source>
</evidence>
<dbReference type="InterPro" id="IPR015421">
    <property type="entry name" value="PyrdxlP-dep_Trfase_major"/>
</dbReference>
<reference evidence="9" key="2">
    <citation type="submission" date="2024-02" db="EMBL/GenBank/DDBJ databases">
        <authorList>
            <consortium name="Clinical and Environmental Microbiology Branch: Whole genome sequencing antimicrobial resistance pathogens in the healthcare setting"/>
        </authorList>
    </citation>
    <scope>NUCLEOTIDE SEQUENCE</scope>
    <source>
        <strain evidence="9">2021GO-0154</strain>
    </source>
</reference>
<evidence type="ECO:0000313" key="9">
    <source>
        <dbReference type="EMBL" id="EMJ5135071.1"/>
    </source>
</evidence>
<dbReference type="GO" id="GO:0004838">
    <property type="term" value="F:L-tyrosine-2-oxoglutarate transaminase activity"/>
    <property type="evidence" value="ECO:0007669"/>
    <property type="project" value="TreeGrafter"/>
</dbReference>
<sequence length="398" mass="44688">MYKHVDSYPGDPILSLMDEFNKDSRDNKINLSIGLYYDGEGKTPELKTVGHAKSEINKRPASASLYLPMEGLKDYRLEIQKLLFGADCPLIAQERIATVQTIGGSGALKLGADFLHHYFPKSEVWCSDPTWENHASIFSGAGTKVHYYPYFDEKTKGVKFEEMLATFKQLPEQSIILMHPCCHNPTGSDLTPEQWDEVTKVAKAQKLIPFLDIAYQGFAEGIDEDAYAIRTMVKAGLPVFVSNSFSKIFGIYGERAGGLSVICENEDERDRVLGQLKAGVRRLYSSPPSNGAKIVAQVLTDAEQKAQWLQEVEEMRVRILEMRTVLVNELKKALPEKNFDHLLKQRGMFSYTGFSREQVARLKDEFAVYLVGTGRVCMAGVNRHNVQRIVEAFAAVSE</sequence>
<dbReference type="SUPFAM" id="SSF53383">
    <property type="entry name" value="PLP-dependent transferases"/>
    <property type="match status" value="1"/>
</dbReference>
<dbReference type="NCBIfam" id="NF006719">
    <property type="entry name" value="PRK09257.1"/>
    <property type="match status" value="1"/>
</dbReference>
<dbReference type="AlphaFoldDB" id="A0A1S1HPW6"/>
<evidence type="ECO:0000256" key="7">
    <source>
        <dbReference type="RuleBase" id="RU000481"/>
    </source>
</evidence>